<proteinExistence type="predicted"/>
<reference evidence="1 2" key="1">
    <citation type="submission" date="2019-04" db="EMBL/GenBank/DDBJ databases">
        <title>Kribbella sp. NEAU-THZ 27 nov., a novel actinomycete isolated from soil.</title>
        <authorList>
            <person name="Duan L."/>
        </authorList>
    </citation>
    <scope>NUCLEOTIDE SEQUENCE [LARGE SCALE GENOMIC DNA]</scope>
    <source>
        <strain evidence="2">NEAU-THZ27</strain>
    </source>
</reference>
<gene>
    <name evidence="1" type="ORF">FDA38_26935</name>
</gene>
<evidence type="ECO:0000313" key="1">
    <source>
        <dbReference type="EMBL" id="TKK76061.1"/>
    </source>
</evidence>
<sequence>MAHDLTVVLRRGQLVAVRADGIVEERLQRRLGQEPQLPFQRLEPGVLENALLQGEAKNLWLRGTHRRSKLRPDVKNLGGGSLEDVVSPWEDSSFAMGSAKAALLDDPGRVVLRGVVGTTPRRSSVWFKGSADFPEFVTAVLELLALLEQEIATGSAQPRALRVFARQVTDLSGVSGAYDISVVDPEFLSGIIADEVFDAADLLSDATLIVHGGPTADFKLEVGLHGSTGGKLAATVNQTNGKYTLTVGHDAITQPTDSGAVAEVCGALQYPRLLSIYYKSGHAYVDGELWTTRIPRDPFPNWDFQDFSGYRIKQEKPATKSPQQIHQLTGEAGDSLFHWVVQHYQDGWLTCDDGSGEVADFVHVSSSGVLTFIHVKGAENDSPHRGVSAAAYEVVTSQAEKNLLWFADLESLRARLDNPPVAKPATWIHGAKAPDRLEFLDAFDSRSASDPLRVVIVQPHVSEATYNRLRVAPLPTQPNDDLMRLFRLENLLRMTRTSAVGANADLTVISSKT</sequence>
<dbReference type="RefSeq" id="WP_137256930.1">
    <property type="nucleotide sequence ID" value="NZ_JBHSPQ010000003.1"/>
</dbReference>
<dbReference type="Proteomes" id="UP000305836">
    <property type="component" value="Unassembled WGS sequence"/>
</dbReference>
<dbReference type="OrthoDB" id="9148897at2"/>
<evidence type="ECO:0000313" key="2">
    <source>
        <dbReference type="Proteomes" id="UP000305836"/>
    </source>
</evidence>
<comment type="caution">
    <text evidence="1">The sequence shown here is derived from an EMBL/GenBank/DDBJ whole genome shotgun (WGS) entry which is preliminary data.</text>
</comment>
<accession>A0A4U3LKB0</accession>
<organism evidence="1 2">
    <name type="scientific">Kribbella jiaozuonensis</name>
    <dbReference type="NCBI Taxonomy" id="2575441"/>
    <lineage>
        <taxon>Bacteria</taxon>
        <taxon>Bacillati</taxon>
        <taxon>Actinomycetota</taxon>
        <taxon>Actinomycetes</taxon>
        <taxon>Propionibacteriales</taxon>
        <taxon>Kribbellaceae</taxon>
        <taxon>Kribbella</taxon>
    </lineage>
</organism>
<keyword evidence="2" id="KW-1185">Reference proteome</keyword>
<dbReference type="EMBL" id="SZPZ01000004">
    <property type="protein sequence ID" value="TKK76061.1"/>
    <property type="molecule type" value="Genomic_DNA"/>
</dbReference>
<protein>
    <submittedName>
        <fullName evidence="1">Uncharacterized protein</fullName>
    </submittedName>
</protein>
<dbReference type="AlphaFoldDB" id="A0A4U3LKB0"/>
<name>A0A4U3LKB0_9ACTN</name>